<evidence type="ECO:0000256" key="9">
    <source>
        <dbReference type="ARBA" id="ARBA00023136"/>
    </source>
</evidence>
<gene>
    <name evidence="21 22 23" type="primary">MOGS</name>
</gene>
<organism evidence="20 23">
    <name type="scientific">Petromyzon marinus</name>
    <name type="common">Sea lamprey</name>
    <dbReference type="NCBI Taxonomy" id="7757"/>
    <lineage>
        <taxon>Eukaryota</taxon>
        <taxon>Metazoa</taxon>
        <taxon>Chordata</taxon>
        <taxon>Craniata</taxon>
        <taxon>Vertebrata</taxon>
        <taxon>Cyclostomata</taxon>
        <taxon>Hyperoartia</taxon>
        <taxon>Petromyzontiformes</taxon>
        <taxon>Petromyzontidae</taxon>
        <taxon>Petromyzon</taxon>
    </lineage>
</organism>
<keyword evidence="8 16" id="KW-1133">Transmembrane helix</keyword>
<keyword evidence="6 16" id="KW-0256">Endoplasmic reticulum</keyword>
<keyword evidence="11 16" id="KW-0326">Glycosidase</keyword>
<dbReference type="GO" id="GO:0004573">
    <property type="term" value="F:Glc3Man9GlcNAc2 oligosaccharide glucosidase activity"/>
    <property type="evidence" value="ECO:0007669"/>
    <property type="project" value="UniProtKB-UniRule"/>
</dbReference>
<accession>A0AAJ7UAI5</accession>
<keyword evidence="5 16" id="KW-0378">Hydrolase</keyword>
<dbReference type="FunFam" id="2.70.98.110:FF:000001">
    <property type="entry name" value="Mannosyl-oligosaccharide glucosidase"/>
    <property type="match status" value="1"/>
</dbReference>
<dbReference type="PANTHER" id="PTHR10412">
    <property type="entry name" value="MANNOSYL-OLIGOSACCHARIDE GLUCOSIDASE"/>
    <property type="match status" value="1"/>
</dbReference>
<dbReference type="InterPro" id="IPR012341">
    <property type="entry name" value="6hp_glycosidase-like_sf"/>
</dbReference>
<comment type="subcellular location">
    <subcellularLocation>
        <location evidence="1 16">Endoplasmic reticulum membrane</location>
        <topology evidence="1 16">Single-pass type II membrane protein</topology>
    </subcellularLocation>
</comment>
<dbReference type="Proteomes" id="UP001318040">
    <property type="component" value="Chromosome 60"/>
</dbReference>
<comment type="similarity">
    <text evidence="3 16">Belongs to the glycosyl hydrolase 63 family.</text>
</comment>
<dbReference type="Gene3D" id="1.50.10.10">
    <property type="match status" value="1"/>
</dbReference>
<keyword evidence="9 16" id="KW-0472">Membrane</keyword>
<evidence type="ECO:0000256" key="8">
    <source>
        <dbReference type="ARBA" id="ARBA00022989"/>
    </source>
</evidence>
<keyword evidence="20" id="KW-1185">Reference proteome</keyword>
<dbReference type="InterPro" id="IPR008928">
    <property type="entry name" value="6-hairpin_glycosidase_sf"/>
</dbReference>
<feature type="domain" description="Glycosyl hydrolase family 63 N-terminal" evidence="19">
    <location>
        <begin position="114"/>
        <end position="273"/>
    </location>
</feature>
<feature type="transmembrane region" description="Helical" evidence="16">
    <location>
        <begin position="60"/>
        <end position="81"/>
    </location>
</feature>
<dbReference type="KEGG" id="pmrn:116955641"/>
<evidence type="ECO:0000256" key="17">
    <source>
        <dbReference type="SAM" id="MobiDB-lite"/>
    </source>
</evidence>
<dbReference type="Gene3D" id="2.70.98.110">
    <property type="entry name" value="Glycosyl hydrolase family 63, N-terminal domain"/>
    <property type="match status" value="1"/>
</dbReference>
<comment type="function">
    <text evidence="14">In the context of N-glycan degradation, cleaves the distal alpha 1,2-linked glucose residue from the Glc(3)Man(9)GlcNAc(2) oligosaccharide precursor in a highly specific manner.</text>
</comment>
<evidence type="ECO:0000256" key="3">
    <source>
        <dbReference type="ARBA" id="ARBA00010833"/>
    </source>
</evidence>
<dbReference type="FunFam" id="1.50.10.10:FF:000009">
    <property type="entry name" value="mannosyl-oligosaccharide glucosidase"/>
    <property type="match status" value="1"/>
</dbReference>
<dbReference type="RefSeq" id="XP_032832733.1">
    <property type="nucleotide sequence ID" value="XM_032976842.1"/>
</dbReference>
<name>A0AAJ7UAI5_PETMA</name>
<keyword evidence="10" id="KW-0325">Glycoprotein</keyword>
<evidence type="ECO:0000256" key="2">
    <source>
        <dbReference type="ARBA" id="ARBA00004740"/>
    </source>
</evidence>
<proteinExistence type="inferred from homology"/>
<evidence type="ECO:0000259" key="19">
    <source>
        <dbReference type="Pfam" id="PF16923"/>
    </source>
</evidence>
<evidence type="ECO:0000256" key="11">
    <source>
        <dbReference type="ARBA" id="ARBA00023295"/>
    </source>
</evidence>
<dbReference type="EC" id="3.2.1.106" evidence="12 16"/>
<dbReference type="InterPro" id="IPR031335">
    <property type="entry name" value="Glyco_hydro_63_C"/>
</dbReference>
<dbReference type="InterPro" id="IPR004888">
    <property type="entry name" value="Glycoside_hydrolase_63"/>
</dbReference>
<dbReference type="Pfam" id="PF03200">
    <property type="entry name" value="Glyco_hydro_63"/>
    <property type="match status" value="1"/>
</dbReference>
<comment type="catalytic activity">
    <reaction evidence="13">
        <text>N(4)-(alpha-D-Glc-(1-&gt;2)-alpha-D-Glc-(1-&gt;3)-alpha-D-Glc-(1-&gt;3)-alpha-D-Man-(1-&gt;2)-alpha-D-Man-(1-&gt;2)-alpha-D-Man-(1-&gt;3)-[alpha-D-Man-(1-&gt;2)-alpha-D-Man-(1-&gt;3)-[alpha-D-Man-(1-&gt;2)-alpha-D-Man-(1-&gt;6)]-alpha-D-Man-(1-&gt;6)]-beta-D-Man-(1-&gt;4)-beta-D-GlcNAc-(1-&gt;4)-beta-D-GlcNAc)-L-asparaginyl-[protein] + H2O = N(4)-(alpha-D-Glc-(1-&gt;3)-alpha-D-Glc-(1-&gt;3)-alpha-D-Man-(1-&gt;2)-alpha-D-Man-(1-&gt;2)-alpha-D-Man-(1-&gt;3)-[alpha-D-Man-(1-&gt;2)-alpha-D-Man-(1-&gt;3)-[alpha-D-Man-(1-&gt;2)-alpha-D-Man-(1-&gt;6)]-alpha-D-Man-(1-&gt;6)]-beta-D-Man-(1-&gt;4)-beta-D-GlcNAc-(1-&gt;4)-beta-D-GlcNAc)-L-asparaginyl-[protein] + beta-D-glucose</text>
        <dbReference type="Rhea" id="RHEA:55988"/>
        <dbReference type="Rhea" id="RHEA-COMP:12806"/>
        <dbReference type="Rhea" id="RHEA-COMP:14355"/>
        <dbReference type="ChEBI" id="CHEBI:15377"/>
        <dbReference type="ChEBI" id="CHEBI:15903"/>
        <dbReference type="ChEBI" id="CHEBI:59082"/>
        <dbReference type="ChEBI" id="CHEBI:132537"/>
        <dbReference type="EC" id="3.2.1.106"/>
    </reaction>
    <physiologicalReaction direction="left-to-right" evidence="13">
        <dbReference type="Rhea" id="RHEA:55989"/>
    </physiologicalReaction>
</comment>
<evidence type="ECO:0000256" key="5">
    <source>
        <dbReference type="ARBA" id="ARBA00022801"/>
    </source>
</evidence>
<dbReference type="PANTHER" id="PTHR10412:SF11">
    <property type="entry name" value="MANNOSYL-OLIGOSACCHARIDE GLUCOSIDASE"/>
    <property type="match status" value="1"/>
</dbReference>
<evidence type="ECO:0000256" key="6">
    <source>
        <dbReference type="ARBA" id="ARBA00022824"/>
    </source>
</evidence>
<dbReference type="AlphaFoldDB" id="A0AAJ7UAI5"/>
<protein>
    <recommendedName>
        <fullName evidence="15 16">Mannosyl-oligosaccharide glucosidase</fullName>
        <ecNumber evidence="12 16">3.2.1.106</ecNumber>
    </recommendedName>
</protein>
<feature type="domain" description="Glycosyl hydrolase family 63 C-terminal" evidence="18">
    <location>
        <begin position="368"/>
        <end position="860"/>
    </location>
</feature>
<evidence type="ECO:0000256" key="1">
    <source>
        <dbReference type="ARBA" id="ARBA00004648"/>
    </source>
</evidence>
<dbReference type="CTD" id="7841"/>
<dbReference type="GO" id="GO:0005789">
    <property type="term" value="C:endoplasmic reticulum membrane"/>
    <property type="evidence" value="ECO:0007669"/>
    <property type="project" value="UniProtKB-SubCell"/>
</dbReference>
<keyword evidence="4 16" id="KW-0812">Transmembrane</keyword>
<evidence type="ECO:0000313" key="23">
    <source>
        <dbReference type="RefSeq" id="XP_032832734.1"/>
    </source>
</evidence>
<dbReference type="InterPro" id="IPR038518">
    <property type="entry name" value="Glyco_hydro_63N_sf"/>
</dbReference>
<dbReference type="RefSeq" id="XP_032832732.1">
    <property type="nucleotide sequence ID" value="XM_032976841.1"/>
</dbReference>
<evidence type="ECO:0000256" key="15">
    <source>
        <dbReference type="ARBA" id="ARBA00073940"/>
    </source>
</evidence>
<feature type="region of interest" description="Disordered" evidence="17">
    <location>
        <begin position="1"/>
        <end position="52"/>
    </location>
</feature>
<evidence type="ECO:0000313" key="22">
    <source>
        <dbReference type="RefSeq" id="XP_032832733.1"/>
    </source>
</evidence>
<evidence type="ECO:0000256" key="12">
    <source>
        <dbReference type="ARBA" id="ARBA00038888"/>
    </source>
</evidence>
<dbReference type="Pfam" id="PF16923">
    <property type="entry name" value="Glyco_hydro_63N"/>
    <property type="match status" value="1"/>
</dbReference>
<evidence type="ECO:0000256" key="14">
    <source>
        <dbReference type="ARBA" id="ARBA00054325"/>
    </source>
</evidence>
<evidence type="ECO:0000256" key="13">
    <source>
        <dbReference type="ARBA" id="ARBA00052596"/>
    </source>
</evidence>
<dbReference type="GO" id="GO:0006487">
    <property type="term" value="P:protein N-linked glycosylation"/>
    <property type="evidence" value="ECO:0007669"/>
    <property type="project" value="UniProtKB-UniRule"/>
</dbReference>
<dbReference type="RefSeq" id="XP_032832734.1">
    <property type="nucleotide sequence ID" value="XM_032976843.1"/>
</dbReference>
<evidence type="ECO:0000256" key="16">
    <source>
        <dbReference type="RuleBase" id="RU368089"/>
    </source>
</evidence>
<evidence type="ECO:0000259" key="18">
    <source>
        <dbReference type="Pfam" id="PF03200"/>
    </source>
</evidence>
<dbReference type="GO" id="GO:0009311">
    <property type="term" value="P:oligosaccharide metabolic process"/>
    <property type="evidence" value="ECO:0007669"/>
    <property type="project" value="UniProtKB-UniRule"/>
</dbReference>
<keyword evidence="7" id="KW-0735">Signal-anchor</keyword>
<evidence type="ECO:0000256" key="10">
    <source>
        <dbReference type="ARBA" id="ARBA00023180"/>
    </source>
</evidence>
<dbReference type="InterPro" id="IPR031631">
    <property type="entry name" value="Glyco_hydro_63N"/>
</dbReference>
<dbReference type="SUPFAM" id="SSF48208">
    <property type="entry name" value="Six-hairpin glycosidases"/>
    <property type="match status" value="1"/>
</dbReference>
<sequence>MPGPKQRPSRKVAAAAAAAAGGTRPADDDDNGPATRRTGAVPRPTRKGAARRPSWDIGGALLNVAIVLGAVSLAWFCWASYVRWRLTARLTTPLPAEPAVPQGSSLPAASPDRFWGSYRPGVYFGMKTRSPRSPVAGLMWMEQTAGGRVGPLRHTCEQGDALARYGWLTHDGRHLGVHEALERDFSVRAAFVKRAGGAHGGDWSWRVTVKPRASVEAAPLVSLLVYVATDGQGVLRPRVEQGERLAAVDGSSEELGDFRVTFAAPTAPKTNDAKYARYNSLRAPLGGLERVTEVVRASLSGRFVFGPDDGEERRYVVAVDGRQLGASEPSDGHASTLVVHQLTARAPFQMEVLFESGSVERRDGALAGAALTRELAARQAAFDARFERAFGLAGAKGFPPAQVAFAKATLSNALGGVGYFYGRSVVRSPLADEGAALYWPAPLLTAVPSRSFFPRGFLWDEGFHQLLVWRWDAEVARDIVAHWLDLLNADGWIPREQILGAEAQSKVPAEFVVQHSQNANPPTFFLTLRSSVAGLGAGSVSDEDSAFLRRIFPRLRAWFDWYNVTQSGPVPYSFRWRGRDADTSLFLNPKTLTSGLDDYPRASHPSEQERHVDLRCWMALAAGVMADIARTIGEPHQVYARMHRELSDNDILDALHWAEELQAYADWGNHTEAVALVRERVPPVPGQQQSRAPPQMRLVRAVRRAPSERFVNALGYVSLFPLLLGTVEADSPRLPALLDLLRDESRMWTPFGLRSLSRSDPLYQKRNTEHDPPYWRGAVWVNVNYLAARALHRYAKLSGPQQRRAGDIYNSLRENVVGNVYRQYAATGYVWEQYSDSTGRGQGSHPFTGWTSLVVLMMAEEY</sequence>
<evidence type="ECO:0000256" key="7">
    <source>
        <dbReference type="ARBA" id="ARBA00022968"/>
    </source>
</evidence>
<comment type="function">
    <text evidence="16">Cleaves the distal alpha 1,2-linked glucose residue from the Glc(3)Man(9)GlcNAc(2) oligosaccharide precursor.</text>
</comment>
<evidence type="ECO:0000256" key="4">
    <source>
        <dbReference type="ARBA" id="ARBA00022692"/>
    </source>
</evidence>
<evidence type="ECO:0000313" key="20">
    <source>
        <dbReference type="Proteomes" id="UP001318040"/>
    </source>
</evidence>
<comment type="pathway">
    <text evidence="2">Glycan metabolism; N-glycan degradation.</text>
</comment>
<evidence type="ECO:0000313" key="21">
    <source>
        <dbReference type="RefSeq" id="XP_032832732.1"/>
    </source>
</evidence>
<reference evidence="21 22" key="1">
    <citation type="submission" date="2025-04" db="UniProtKB">
        <authorList>
            <consortium name="RefSeq"/>
        </authorList>
    </citation>
    <scope>IDENTIFICATION</scope>
    <source>
        <tissue evidence="21 22">Sperm</tissue>
    </source>
</reference>